<feature type="chain" id="PRO_5036166615" evidence="1">
    <location>
        <begin position="23"/>
        <end position="190"/>
    </location>
</feature>
<evidence type="ECO:0000313" key="11">
    <source>
        <dbReference type="Proteomes" id="UP000433483"/>
    </source>
</evidence>
<reference evidence="10 11" key="1">
    <citation type="submission" date="2018-08" db="EMBL/GenBank/DDBJ databases">
        <title>Genomic investigation of the strawberry pathogen Phytophthora fragariae indicates pathogenicity is determined by transcriptional variation in three key races.</title>
        <authorList>
            <person name="Adams T.M."/>
            <person name="Armitage A.D."/>
            <person name="Sobczyk M.K."/>
            <person name="Bates H.J."/>
            <person name="Dunwell J.M."/>
            <person name="Nellist C.F."/>
            <person name="Harrison R.J."/>
        </authorList>
    </citation>
    <scope>NUCLEOTIDE SEQUENCE [LARGE SCALE GENOMIC DNA]</scope>
    <source>
        <strain evidence="8 12">A4</strain>
        <strain evidence="6 13">BC-1</strain>
        <strain evidence="7 16">BC-23</strain>
        <strain evidence="5 11">NOV-27</strain>
        <strain evidence="4 14">NOV-5</strain>
        <strain evidence="9 17">NOV-77</strain>
        <strain evidence="2 10">NOV-9</strain>
        <strain evidence="3 15">SCRP245</strain>
    </source>
</reference>
<dbReference type="EMBL" id="QXGC01000077">
    <property type="protein sequence ID" value="KAE9251078.1"/>
    <property type="molecule type" value="Genomic_DNA"/>
</dbReference>
<evidence type="ECO:0000313" key="7">
    <source>
        <dbReference type="EMBL" id="KAE9251078.1"/>
    </source>
</evidence>
<organism evidence="5 11">
    <name type="scientific">Phytophthora fragariae</name>
    <dbReference type="NCBI Taxonomy" id="53985"/>
    <lineage>
        <taxon>Eukaryota</taxon>
        <taxon>Sar</taxon>
        <taxon>Stramenopiles</taxon>
        <taxon>Oomycota</taxon>
        <taxon>Peronosporomycetes</taxon>
        <taxon>Peronosporales</taxon>
        <taxon>Peronosporaceae</taxon>
        <taxon>Phytophthora</taxon>
    </lineage>
</organism>
<evidence type="ECO:0000313" key="15">
    <source>
        <dbReference type="Proteomes" id="UP000460718"/>
    </source>
</evidence>
<dbReference type="EMBL" id="QXGF01001272">
    <property type="protein sequence ID" value="KAE8931203.1"/>
    <property type="molecule type" value="Genomic_DNA"/>
</dbReference>
<dbReference type="OrthoDB" id="128216at2759"/>
<evidence type="ECO:0000256" key="1">
    <source>
        <dbReference type="SAM" id="SignalP"/>
    </source>
</evidence>
<evidence type="ECO:0000313" key="3">
    <source>
        <dbReference type="EMBL" id="KAE8995102.1"/>
    </source>
</evidence>
<gene>
    <name evidence="8" type="ORF">PF001_g6931</name>
    <name evidence="6" type="ORF">PF002_g7372</name>
    <name evidence="7" type="ORF">PF004_g2666</name>
    <name evidence="5" type="ORF">PF005_g16268</name>
    <name evidence="4" type="ORF">PF006_g16723</name>
    <name evidence="9" type="ORF">PF008_g15520</name>
    <name evidence="2" type="ORF">PF009_g18729</name>
    <name evidence="3" type="ORF">PF011_g16467</name>
</gene>
<dbReference type="EMBL" id="QXFW01001180">
    <property type="protein sequence ID" value="KAE8995102.1"/>
    <property type="molecule type" value="Genomic_DNA"/>
</dbReference>
<dbReference type="EMBL" id="QXGA01001184">
    <property type="protein sequence ID" value="KAE9126470.1"/>
    <property type="molecule type" value="Genomic_DNA"/>
</dbReference>
<keyword evidence="1" id="KW-0732">Signal</keyword>
<evidence type="ECO:0000313" key="6">
    <source>
        <dbReference type="EMBL" id="KAE9245200.1"/>
    </source>
</evidence>
<proteinExistence type="predicted"/>
<evidence type="ECO:0000313" key="2">
    <source>
        <dbReference type="EMBL" id="KAE8931203.1"/>
    </source>
</evidence>
<dbReference type="AlphaFoldDB" id="A0A6A3XHY7"/>
<dbReference type="Proteomes" id="UP000440367">
    <property type="component" value="Unassembled WGS sequence"/>
</dbReference>
<sequence>MNFRFLSSFVLSNLQAWSSSEAVATILYNCAVERLDNRALSLCKRGFLAISKRLPAIDAQLKQAPPVIAQRIILTTNKAINDEEIKPDEDALMRNLFAMVRVSSLKHWKQVYVVVYNFAAATCDGIDPKSPSLLLRKWEGLKRTQNRSKKKCPVDVENAVEMAQPRAISQCGSEQVQCIKVALNLPKAVL</sequence>
<dbReference type="Proteomes" id="UP000437068">
    <property type="component" value="Unassembled WGS sequence"/>
</dbReference>
<protein>
    <submittedName>
        <fullName evidence="5">Uncharacterized protein</fullName>
    </submittedName>
</protein>
<name>A0A6A3XHY7_9STRA</name>
<evidence type="ECO:0000313" key="14">
    <source>
        <dbReference type="Proteomes" id="UP000440732"/>
    </source>
</evidence>
<evidence type="ECO:0000313" key="5">
    <source>
        <dbReference type="EMBL" id="KAE9198097.1"/>
    </source>
</evidence>
<evidence type="ECO:0000313" key="16">
    <source>
        <dbReference type="Proteomes" id="UP000476176"/>
    </source>
</evidence>
<feature type="signal peptide" evidence="1">
    <location>
        <begin position="1"/>
        <end position="22"/>
    </location>
</feature>
<evidence type="ECO:0000313" key="9">
    <source>
        <dbReference type="EMBL" id="KAE9331272.1"/>
    </source>
</evidence>
<dbReference type="EMBL" id="QXGD01000271">
    <property type="protein sequence ID" value="KAE9245200.1"/>
    <property type="molecule type" value="Genomic_DNA"/>
</dbReference>
<dbReference type="Proteomes" id="UP000433483">
    <property type="component" value="Unassembled WGS sequence"/>
</dbReference>
<dbReference type="Proteomes" id="UP000440732">
    <property type="component" value="Unassembled WGS sequence"/>
</dbReference>
<accession>A0A6A3XHY7</accession>
<evidence type="ECO:0000313" key="13">
    <source>
        <dbReference type="Proteomes" id="UP000440367"/>
    </source>
</evidence>
<dbReference type="EMBL" id="QXGB01001053">
    <property type="protein sequence ID" value="KAE9198097.1"/>
    <property type="molecule type" value="Genomic_DNA"/>
</dbReference>
<evidence type="ECO:0000313" key="12">
    <source>
        <dbReference type="Proteomes" id="UP000437068"/>
    </source>
</evidence>
<dbReference type="Proteomes" id="UP000486351">
    <property type="component" value="Unassembled WGS sequence"/>
</dbReference>
<evidence type="ECO:0000313" key="8">
    <source>
        <dbReference type="EMBL" id="KAE9317263.1"/>
    </source>
</evidence>
<dbReference type="Proteomes" id="UP000476176">
    <property type="component" value="Unassembled WGS sequence"/>
</dbReference>
<dbReference type="Proteomes" id="UP000460718">
    <property type="component" value="Unassembled WGS sequence"/>
</dbReference>
<dbReference type="EMBL" id="QXGE01000286">
    <property type="protein sequence ID" value="KAE9317263.1"/>
    <property type="molecule type" value="Genomic_DNA"/>
</dbReference>
<evidence type="ECO:0000313" key="17">
    <source>
        <dbReference type="Proteomes" id="UP000486351"/>
    </source>
</evidence>
<evidence type="ECO:0000313" key="4">
    <source>
        <dbReference type="EMBL" id="KAE9126470.1"/>
    </source>
</evidence>
<dbReference type="EMBL" id="QXFY01001010">
    <property type="protein sequence ID" value="KAE9331272.1"/>
    <property type="molecule type" value="Genomic_DNA"/>
</dbReference>
<keyword evidence="11" id="KW-1185">Reference proteome</keyword>
<evidence type="ECO:0000313" key="10">
    <source>
        <dbReference type="Proteomes" id="UP000429523"/>
    </source>
</evidence>
<comment type="caution">
    <text evidence="5">The sequence shown here is derived from an EMBL/GenBank/DDBJ whole genome shotgun (WGS) entry which is preliminary data.</text>
</comment>
<dbReference type="Proteomes" id="UP000429523">
    <property type="component" value="Unassembled WGS sequence"/>
</dbReference>